<evidence type="ECO:0000256" key="10">
    <source>
        <dbReference type="PROSITE-ProRule" id="PRU00742"/>
    </source>
</evidence>
<dbReference type="PROSITE" id="PS01053">
    <property type="entry name" value="ARGINASE_1"/>
    <property type="match status" value="1"/>
</dbReference>
<comment type="caution">
    <text evidence="13">The sequence shown here is derived from an EMBL/GenBank/DDBJ whole genome shotgun (WGS) entry which is preliminary data.</text>
</comment>
<dbReference type="NCBIfam" id="TIGR01229">
    <property type="entry name" value="rocF_arginase"/>
    <property type="match status" value="1"/>
</dbReference>
<sequence length="302" mass="32737">MKNPNTPVSILTVPFDLGASQRGTRQGPEAILKAGLVNKLHALQMKHTLQEIHFPPFIEESNSSSPLLKHLNENIMVHSKLADEVYRLSKHGAFPLILGGDHSIAIGTISGLRKHHQSLGIIWMDAHSDLNTPLTTPSGNIHGMSLAVNLGMGDPKLTSIGGMKSSINPKNVVIVGARSIDYGEREFIRREGITCYTMHDIDKLGMAYVMQEAIRISSSGTDGVHLSFDIDSMDPQIAPATGTPVPGGLSYREAHLAMEMLYESSILTSAEIVENNPMFDDGERSSELLVGLIGSLLGERIL</sequence>
<evidence type="ECO:0000256" key="1">
    <source>
        <dbReference type="ARBA" id="ARBA00005098"/>
    </source>
</evidence>
<name>A0ABR8SXY9_9BACL</name>
<evidence type="ECO:0000256" key="8">
    <source>
        <dbReference type="ARBA" id="ARBA00047391"/>
    </source>
</evidence>
<dbReference type="PROSITE" id="PS51409">
    <property type="entry name" value="ARGINASE_2"/>
    <property type="match status" value="1"/>
</dbReference>
<dbReference type="InterPro" id="IPR023696">
    <property type="entry name" value="Ureohydrolase_dom_sf"/>
</dbReference>
<evidence type="ECO:0000256" key="11">
    <source>
        <dbReference type="RuleBase" id="RU003684"/>
    </source>
</evidence>
<keyword evidence="4 12" id="KW-0056">Arginine metabolism</keyword>
<evidence type="ECO:0000256" key="7">
    <source>
        <dbReference type="ARBA" id="ARBA00023211"/>
    </source>
</evidence>
<dbReference type="PRINTS" id="PR00116">
    <property type="entry name" value="ARGINASE"/>
</dbReference>
<gene>
    <name evidence="13" type="primary">rocF</name>
    <name evidence="13" type="ORF">H9647_09905</name>
</gene>
<dbReference type="EC" id="3.5.3.1" evidence="2 9"/>
<evidence type="ECO:0000256" key="6">
    <source>
        <dbReference type="ARBA" id="ARBA00022801"/>
    </source>
</evidence>
<evidence type="ECO:0000256" key="5">
    <source>
        <dbReference type="ARBA" id="ARBA00022723"/>
    </source>
</evidence>
<keyword evidence="14" id="KW-1185">Reference proteome</keyword>
<comment type="catalytic activity">
    <reaction evidence="8 12">
        <text>L-arginine + H2O = urea + L-ornithine</text>
        <dbReference type="Rhea" id="RHEA:20569"/>
        <dbReference type="ChEBI" id="CHEBI:15377"/>
        <dbReference type="ChEBI" id="CHEBI:16199"/>
        <dbReference type="ChEBI" id="CHEBI:32682"/>
        <dbReference type="ChEBI" id="CHEBI:46911"/>
        <dbReference type="EC" id="3.5.3.1"/>
    </reaction>
</comment>
<keyword evidence="5 12" id="KW-0479">Metal-binding</keyword>
<dbReference type="SUPFAM" id="SSF52768">
    <property type="entry name" value="Arginase/deacetylase"/>
    <property type="match status" value="1"/>
</dbReference>
<comment type="cofactor">
    <cofactor evidence="12">
        <name>Mn(2+)</name>
        <dbReference type="ChEBI" id="CHEBI:29035"/>
    </cofactor>
    <text evidence="12">Binds 2 manganese ions per subunit.</text>
</comment>
<evidence type="ECO:0000256" key="12">
    <source>
        <dbReference type="RuleBase" id="RU361159"/>
    </source>
</evidence>
<dbReference type="Pfam" id="PF00491">
    <property type="entry name" value="Arginase"/>
    <property type="match status" value="1"/>
</dbReference>
<comment type="pathway">
    <text evidence="1">Nitrogen metabolism; urea cycle; L-ornithine and urea from L-arginine: step 1/1.</text>
</comment>
<dbReference type="PIRSF" id="PIRSF036979">
    <property type="entry name" value="Arginase"/>
    <property type="match status" value="1"/>
</dbReference>
<proteinExistence type="inferred from homology"/>
<dbReference type="Proteomes" id="UP000608071">
    <property type="component" value="Unassembled WGS sequence"/>
</dbReference>
<protein>
    <recommendedName>
        <fullName evidence="3 9">Arginase</fullName>
        <ecNumber evidence="2 9">3.5.3.1</ecNumber>
    </recommendedName>
</protein>
<dbReference type="PANTHER" id="PTHR43782">
    <property type="entry name" value="ARGINASE"/>
    <property type="match status" value="1"/>
</dbReference>
<evidence type="ECO:0000256" key="9">
    <source>
        <dbReference type="NCBIfam" id="TIGR01229"/>
    </source>
</evidence>
<dbReference type="InterPro" id="IPR014033">
    <property type="entry name" value="Arginase"/>
</dbReference>
<comment type="similarity">
    <text evidence="10 11">Belongs to the arginase family.</text>
</comment>
<accession>A0ABR8SXY9</accession>
<dbReference type="EMBL" id="JACSQL010000003">
    <property type="protein sequence ID" value="MBD7968379.1"/>
    <property type="molecule type" value="Genomic_DNA"/>
</dbReference>
<keyword evidence="7 12" id="KW-0464">Manganese</keyword>
<evidence type="ECO:0000256" key="4">
    <source>
        <dbReference type="ARBA" id="ARBA00022503"/>
    </source>
</evidence>
<evidence type="ECO:0000256" key="3">
    <source>
        <dbReference type="ARBA" id="ARBA00018123"/>
    </source>
</evidence>
<organism evidence="13 14">
    <name type="scientific">Paenibacillus gallinarum</name>
    <dbReference type="NCBI Taxonomy" id="2762232"/>
    <lineage>
        <taxon>Bacteria</taxon>
        <taxon>Bacillati</taxon>
        <taxon>Bacillota</taxon>
        <taxon>Bacilli</taxon>
        <taxon>Bacillales</taxon>
        <taxon>Paenibacillaceae</taxon>
        <taxon>Paenibacillus</taxon>
    </lineage>
</organism>
<dbReference type="InterPro" id="IPR006035">
    <property type="entry name" value="Ureohydrolase"/>
</dbReference>
<keyword evidence="6 11" id="KW-0378">Hydrolase</keyword>
<dbReference type="Gene3D" id="3.40.800.10">
    <property type="entry name" value="Ureohydrolase domain"/>
    <property type="match status" value="1"/>
</dbReference>
<dbReference type="InterPro" id="IPR020855">
    <property type="entry name" value="Ureohydrolase_Mn_BS"/>
</dbReference>
<dbReference type="RefSeq" id="WP_191799615.1">
    <property type="nucleotide sequence ID" value="NZ_JACSQL010000003.1"/>
</dbReference>
<dbReference type="PANTHER" id="PTHR43782:SF3">
    <property type="entry name" value="ARGINASE"/>
    <property type="match status" value="1"/>
</dbReference>
<dbReference type="GO" id="GO:0004053">
    <property type="term" value="F:arginase activity"/>
    <property type="evidence" value="ECO:0007669"/>
    <property type="project" value="UniProtKB-EC"/>
</dbReference>
<evidence type="ECO:0000313" key="14">
    <source>
        <dbReference type="Proteomes" id="UP000608071"/>
    </source>
</evidence>
<evidence type="ECO:0000256" key="2">
    <source>
        <dbReference type="ARBA" id="ARBA00012168"/>
    </source>
</evidence>
<evidence type="ECO:0000313" key="13">
    <source>
        <dbReference type="EMBL" id="MBD7968379.1"/>
    </source>
</evidence>
<dbReference type="CDD" id="cd09989">
    <property type="entry name" value="Arginase"/>
    <property type="match status" value="1"/>
</dbReference>
<reference evidence="13 14" key="1">
    <citation type="submission" date="2020-08" db="EMBL/GenBank/DDBJ databases">
        <title>A Genomic Blueprint of the Chicken Gut Microbiome.</title>
        <authorList>
            <person name="Gilroy R."/>
            <person name="Ravi A."/>
            <person name="Getino M."/>
            <person name="Pursley I."/>
            <person name="Horton D.L."/>
            <person name="Alikhan N.-F."/>
            <person name="Baker D."/>
            <person name="Gharbi K."/>
            <person name="Hall N."/>
            <person name="Watson M."/>
            <person name="Adriaenssens E.M."/>
            <person name="Foster-Nyarko E."/>
            <person name="Jarju S."/>
            <person name="Secka A."/>
            <person name="Antonio M."/>
            <person name="Oren A."/>
            <person name="Chaudhuri R."/>
            <person name="La Ragione R.M."/>
            <person name="Hildebrand F."/>
            <person name="Pallen M.J."/>
        </authorList>
    </citation>
    <scope>NUCLEOTIDE SEQUENCE [LARGE SCALE GENOMIC DNA]</scope>
    <source>
        <strain evidence="13 14">Sa2BVA9</strain>
    </source>
</reference>